<organism evidence="1 2">
    <name type="scientific">Maribacter ulvicola</name>
    <dbReference type="NCBI Taxonomy" id="228959"/>
    <lineage>
        <taxon>Bacteria</taxon>
        <taxon>Pseudomonadati</taxon>
        <taxon>Bacteroidota</taxon>
        <taxon>Flavobacteriia</taxon>
        <taxon>Flavobacteriales</taxon>
        <taxon>Flavobacteriaceae</taxon>
        <taxon>Maribacter</taxon>
    </lineage>
</organism>
<dbReference type="Proteomes" id="UP000186953">
    <property type="component" value="Unassembled WGS sequence"/>
</dbReference>
<protein>
    <recommendedName>
        <fullName evidence="3">Outer membrane protein beta-barrel domain-containing protein</fullName>
    </recommendedName>
</protein>
<keyword evidence="2" id="KW-1185">Reference proteome</keyword>
<sequence length="165" mass="18051">MIFVVVLLIGVTSFAQNRNLKIGAFGALPIGDTKEVSKTGFGLDATYLFEVSNKFDVGFATGLSFFKGEKVTLREQGFVATYKYKDAKYIPITGVVRFNVIKKLYLGADIGYAVGIGKGIKGGFHYKPRIGYRVTDLIGINTSFTGLKVKNGTWNTINFGIELNL</sequence>
<evidence type="ECO:0000313" key="2">
    <source>
        <dbReference type="Proteomes" id="UP000186953"/>
    </source>
</evidence>
<dbReference type="EMBL" id="FTMA01000003">
    <property type="protein sequence ID" value="SIQ73521.1"/>
    <property type="molecule type" value="Genomic_DNA"/>
</dbReference>
<reference evidence="2" key="1">
    <citation type="submission" date="2017-01" db="EMBL/GenBank/DDBJ databases">
        <authorList>
            <person name="Varghese N."/>
            <person name="Submissions S."/>
        </authorList>
    </citation>
    <scope>NUCLEOTIDE SEQUENCE [LARGE SCALE GENOMIC DNA]</scope>
    <source>
        <strain evidence="2">DSM 15366</strain>
    </source>
</reference>
<evidence type="ECO:0000313" key="1">
    <source>
        <dbReference type="EMBL" id="SIQ73521.1"/>
    </source>
</evidence>
<gene>
    <name evidence="1" type="ORF">SAMN05421797_10313</name>
</gene>
<accession>A0A1N6V6M0</accession>
<proteinExistence type="predicted"/>
<dbReference type="AlphaFoldDB" id="A0A1N6V6M0"/>
<dbReference type="STRING" id="228959.SAMN05421797_10313"/>
<name>A0A1N6V6M0_9FLAO</name>
<evidence type="ECO:0008006" key="3">
    <source>
        <dbReference type="Google" id="ProtNLM"/>
    </source>
</evidence>